<comment type="similarity">
    <text evidence="7">Belongs to the binding-protein-dependent transport system permease family.</text>
</comment>
<feature type="transmembrane region" description="Helical" evidence="7">
    <location>
        <begin position="74"/>
        <end position="93"/>
    </location>
</feature>
<dbReference type="InterPro" id="IPR035906">
    <property type="entry name" value="MetI-like_sf"/>
</dbReference>
<feature type="transmembrane region" description="Helical" evidence="7">
    <location>
        <begin position="138"/>
        <end position="161"/>
    </location>
</feature>
<dbReference type="PANTHER" id="PTHR43744">
    <property type="entry name" value="ABC TRANSPORTER PERMEASE PROTEIN MG189-RELATED-RELATED"/>
    <property type="match status" value="1"/>
</dbReference>
<feature type="transmembrane region" description="Helical" evidence="7">
    <location>
        <begin position="12"/>
        <end position="32"/>
    </location>
</feature>
<keyword evidence="4 7" id="KW-0812">Transmembrane</keyword>
<sequence length="276" mass="30571">MKRRKRAYQITIKVLLGIVGLFTMAPILLALMNSFKTNGELLSNVIALPKALDLENYIRTFDKMSYWRSLGNTVFLAAFSVILICLFSAMAGWKLCRTKTKLAKVIYGLFVFSMLIPFSSIMIPLYKVVLSLGLKNSLAGLSLIYAGTGTSMAIFIYYGFVKSIPIELEEAAAIDGCSSIKTFFLIVFPMLKATTATVCITNMLWVWNDFLLPLIVLSDNEKYTLLLSTNTLFGQYSSDWTAILSALILAALPAIVLYIVFQKQIMRGIADGAVKG</sequence>
<evidence type="ECO:0000256" key="2">
    <source>
        <dbReference type="ARBA" id="ARBA00022448"/>
    </source>
</evidence>
<evidence type="ECO:0000256" key="4">
    <source>
        <dbReference type="ARBA" id="ARBA00022692"/>
    </source>
</evidence>
<dbReference type="PANTHER" id="PTHR43744:SF8">
    <property type="entry name" value="SN-GLYCEROL-3-PHOSPHATE TRANSPORT SYSTEM PERMEASE PROTEIN UGPE"/>
    <property type="match status" value="1"/>
</dbReference>
<evidence type="ECO:0000256" key="5">
    <source>
        <dbReference type="ARBA" id="ARBA00022989"/>
    </source>
</evidence>
<feature type="transmembrane region" description="Helical" evidence="7">
    <location>
        <begin position="182"/>
        <end position="207"/>
    </location>
</feature>
<reference evidence="9" key="2">
    <citation type="submission" date="2021-04" db="EMBL/GenBank/DDBJ databases">
        <authorList>
            <person name="Gilroy R."/>
        </authorList>
    </citation>
    <scope>NUCLEOTIDE SEQUENCE</scope>
    <source>
        <strain evidence="9">CHK196-7946</strain>
    </source>
</reference>
<protein>
    <submittedName>
        <fullName evidence="9">Carbohydrate ABC transporter permease</fullName>
    </submittedName>
</protein>
<feature type="transmembrane region" description="Helical" evidence="7">
    <location>
        <begin position="105"/>
        <end position="126"/>
    </location>
</feature>
<dbReference type="PROSITE" id="PS50928">
    <property type="entry name" value="ABC_TM1"/>
    <property type="match status" value="1"/>
</dbReference>
<dbReference type="EMBL" id="DWVY01000046">
    <property type="protein sequence ID" value="HJC75015.1"/>
    <property type="molecule type" value="Genomic_DNA"/>
</dbReference>
<feature type="domain" description="ABC transmembrane type-1" evidence="8">
    <location>
        <begin position="70"/>
        <end position="261"/>
    </location>
</feature>
<dbReference type="SUPFAM" id="SSF161098">
    <property type="entry name" value="MetI-like"/>
    <property type="match status" value="1"/>
</dbReference>
<dbReference type="Gene3D" id="1.10.3720.10">
    <property type="entry name" value="MetI-like"/>
    <property type="match status" value="1"/>
</dbReference>
<dbReference type="Pfam" id="PF00528">
    <property type="entry name" value="BPD_transp_1"/>
    <property type="match status" value="1"/>
</dbReference>
<evidence type="ECO:0000256" key="7">
    <source>
        <dbReference type="RuleBase" id="RU363032"/>
    </source>
</evidence>
<keyword evidence="2 7" id="KW-0813">Transport</keyword>
<proteinExistence type="inferred from homology"/>
<evidence type="ECO:0000256" key="6">
    <source>
        <dbReference type="ARBA" id="ARBA00023136"/>
    </source>
</evidence>
<evidence type="ECO:0000256" key="3">
    <source>
        <dbReference type="ARBA" id="ARBA00022475"/>
    </source>
</evidence>
<comment type="subcellular location">
    <subcellularLocation>
        <location evidence="1 7">Cell membrane</location>
        <topology evidence="1 7">Multi-pass membrane protein</topology>
    </subcellularLocation>
</comment>
<evidence type="ECO:0000259" key="8">
    <source>
        <dbReference type="PROSITE" id="PS50928"/>
    </source>
</evidence>
<reference evidence="9" key="1">
    <citation type="journal article" date="2021" name="PeerJ">
        <title>Extensive microbial diversity within the chicken gut microbiome revealed by metagenomics and culture.</title>
        <authorList>
            <person name="Gilroy R."/>
            <person name="Ravi A."/>
            <person name="Getino M."/>
            <person name="Pursley I."/>
            <person name="Horton D.L."/>
            <person name="Alikhan N.F."/>
            <person name="Baker D."/>
            <person name="Gharbi K."/>
            <person name="Hall N."/>
            <person name="Watson M."/>
            <person name="Adriaenssens E.M."/>
            <person name="Foster-Nyarko E."/>
            <person name="Jarju S."/>
            <person name="Secka A."/>
            <person name="Antonio M."/>
            <person name="Oren A."/>
            <person name="Chaudhuri R.R."/>
            <person name="La Ragione R."/>
            <person name="Hildebrand F."/>
            <person name="Pallen M.J."/>
        </authorList>
    </citation>
    <scope>NUCLEOTIDE SEQUENCE</scope>
    <source>
        <strain evidence="9">CHK196-7946</strain>
    </source>
</reference>
<dbReference type="CDD" id="cd06261">
    <property type="entry name" value="TM_PBP2"/>
    <property type="match status" value="1"/>
</dbReference>
<keyword evidence="5 7" id="KW-1133">Transmembrane helix</keyword>
<evidence type="ECO:0000313" key="9">
    <source>
        <dbReference type="EMBL" id="HJC75015.1"/>
    </source>
</evidence>
<keyword evidence="3" id="KW-1003">Cell membrane</keyword>
<dbReference type="Proteomes" id="UP000823902">
    <property type="component" value="Unassembled WGS sequence"/>
</dbReference>
<accession>A0A9D2QCN0</accession>
<evidence type="ECO:0000313" key="10">
    <source>
        <dbReference type="Proteomes" id="UP000823902"/>
    </source>
</evidence>
<dbReference type="InterPro" id="IPR000515">
    <property type="entry name" value="MetI-like"/>
</dbReference>
<dbReference type="GO" id="GO:0005886">
    <property type="term" value="C:plasma membrane"/>
    <property type="evidence" value="ECO:0007669"/>
    <property type="project" value="UniProtKB-SubCell"/>
</dbReference>
<organism evidence="9 10">
    <name type="scientific">Candidatus Mediterraneibacter faecavium</name>
    <dbReference type="NCBI Taxonomy" id="2838668"/>
    <lineage>
        <taxon>Bacteria</taxon>
        <taxon>Bacillati</taxon>
        <taxon>Bacillota</taxon>
        <taxon>Clostridia</taxon>
        <taxon>Lachnospirales</taxon>
        <taxon>Lachnospiraceae</taxon>
        <taxon>Mediterraneibacter</taxon>
    </lineage>
</organism>
<dbReference type="AlphaFoldDB" id="A0A9D2QCN0"/>
<name>A0A9D2QCN0_9FIRM</name>
<comment type="caution">
    <text evidence="9">The sequence shown here is derived from an EMBL/GenBank/DDBJ whole genome shotgun (WGS) entry which is preliminary data.</text>
</comment>
<keyword evidence="6 7" id="KW-0472">Membrane</keyword>
<feature type="transmembrane region" description="Helical" evidence="7">
    <location>
        <begin position="240"/>
        <end position="261"/>
    </location>
</feature>
<dbReference type="GO" id="GO:0055085">
    <property type="term" value="P:transmembrane transport"/>
    <property type="evidence" value="ECO:0007669"/>
    <property type="project" value="InterPro"/>
</dbReference>
<gene>
    <name evidence="9" type="ORF">H9697_08755</name>
</gene>
<evidence type="ECO:0000256" key="1">
    <source>
        <dbReference type="ARBA" id="ARBA00004651"/>
    </source>
</evidence>